<dbReference type="EMBL" id="JARK01001390">
    <property type="protein sequence ID" value="EYC10737.1"/>
    <property type="molecule type" value="Genomic_DNA"/>
</dbReference>
<evidence type="ECO:0000313" key="1">
    <source>
        <dbReference type="EMBL" id="EYC10737.1"/>
    </source>
</evidence>
<comment type="caution">
    <text evidence="1">The sequence shown here is derived from an EMBL/GenBank/DDBJ whole genome shotgun (WGS) entry which is preliminary data.</text>
</comment>
<dbReference type="OrthoDB" id="410104at2759"/>
<organism evidence="1 2">
    <name type="scientific">Ancylostoma ceylanicum</name>
    <dbReference type="NCBI Taxonomy" id="53326"/>
    <lineage>
        <taxon>Eukaryota</taxon>
        <taxon>Metazoa</taxon>
        <taxon>Ecdysozoa</taxon>
        <taxon>Nematoda</taxon>
        <taxon>Chromadorea</taxon>
        <taxon>Rhabditida</taxon>
        <taxon>Rhabditina</taxon>
        <taxon>Rhabditomorpha</taxon>
        <taxon>Strongyloidea</taxon>
        <taxon>Ancylostomatidae</taxon>
        <taxon>Ancylostomatinae</taxon>
        <taxon>Ancylostoma</taxon>
    </lineage>
</organism>
<gene>
    <name evidence="1" type="primary">Acey_s0054.g2526</name>
    <name evidence="1" type="ORF">Y032_0054g2526</name>
</gene>
<evidence type="ECO:0008006" key="3">
    <source>
        <dbReference type="Google" id="ProtNLM"/>
    </source>
</evidence>
<protein>
    <recommendedName>
        <fullName evidence="3">Reverse transcriptase domain-containing protein</fullName>
    </recommendedName>
</protein>
<keyword evidence="2" id="KW-1185">Reference proteome</keyword>
<dbReference type="Proteomes" id="UP000024635">
    <property type="component" value="Unassembled WGS sequence"/>
</dbReference>
<accession>A0A016U7A6</accession>
<reference evidence="2" key="1">
    <citation type="journal article" date="2015" name="Nat. Genet.">
        <title>The genome and transcriptome of the zoonotic hookworm Ancylostoma ceylanicum identify infection-specific gene families.</title>
        <authorList>
            <person name="Schwarz E.M."/>
            <person name="Hu Y."/>
            <person name="Antoshechkin I."/>
            <person name="Miller M.M."/>
            <person name="Sternberg P.W."/>
            <person name="Aroian R.V."/>
        </authorList>
    </citation>
    <scope>NUCLEOTIDE SEQUENCE</scope>
    <source>
        <strain evidence="2">HY135</strain>
    </source>
</reference>
<proteinExistence type="predicted"/>
<sequence length="91" mass="10153">MLVQRALQALVYNVETNAILSALVNQGVDASYVRTLADCYRQCSTTVQLFQRPITIPVAKGVRQGDTISPKLFTTALQWEMKSLGRKEYSS</sequence>
<name>A0A016U7A6_9BILA</name>
<evidence type="ECO:0000313" key="2">
    <source>
        <dbReference type="Proteomes" id="UP000024635"/>
    </source>
</evidence>
<dbReference type="AlphaFoldDB" id="A0A016U7A6"/>